<dbReference type="SUPFAM" id="SSF81321">
    <property type="entry name" value="Family A G protein-coupled receptor-like"/>
    <property type="match status" value="1"/>
</dbReference>
<feature type="transmembrane region" description="Helical" evidence="10">
    <location>
        <begin position="137"/>
        <end position="159"/>
    </location>
</feature>
<gene>
    <name evidence="12" type="ORF">GDO81_001884</name>
</gene>
<feature type="transmembrane region" description="Helical" evidence="10">
    <location>
        <begin position="95"/>
        <end position="117"/>
    </location>
</feature>
<feature type="transmembrane region" description="Helical" evidence="10">
    <location>
        <begin position="195"/>
        <end position="218"/>
    </location>
</feature>
<proteinExistence type="predicted"/>
<keyword evidence="6" id="KW-0297">G-protein coupled receptor</keyword>
<organism evidence="12 13">
    <name type="scientific">Engystomops pustulosus</name>
    <name type="common">Tungara frog</name>
    <name type="synonym">Physalaemus pustulosus</name>
    <dbReference type="NCBI Taxonomy" id="76066"/>
    <lineage>
        <taxon>Eukaryota</taxon>
        <taxon>Metazoa</taxon>
        <taxon>Chordata</taxon>
        <taxon>Craniata</taxon>
        <taxon>Vertebrata</taxon>
        <taxon>Euteleostomi</taxon>
        <taxon>Amphibia</taxon>
        <taxon>Batrachia</taxon>
        <taxon>Anura</taxon>
        <taxon>Neobatrachia</taxon>
        <taxon>Hyloidea</taxon>
        <taxon>Leptodactylidae</taxon>
        <taxon>Leiuperinae</taxon>
        <taxon>Engystomops</taxon>
    </lineage>
</organism>
<evidence type="ECO:0000256" key="10">
    <source>
        <dbReference type="SAM" id="Phobius"/>
    </source>
</evidence>
<dbReference type="InterPro" id="IPR000276">
    <property type="entry name" value="GPCR_Rhodpsn"/>
</dbReference>
<feature type="transmembrane region" description="Helical" evidence="10">
    <location>
        <begin position="20"/>
        <end position="44"/>
    </location>
</feature>
<keyword evidence="3 10" id="KW-0812">Transmembrane</keyword>
<keyword evidence="2" id="KW-1003">Cell membrane</keyword>
<dbReference type="InterPro" id="IPR017452">
    <property type="entry name" value="GPCR_Rhodpsn_7TM"/>
</dbReference>
<keyword evidence="4" id="KW-0552">Olfaction</keyword>
<keyword evidence="9" id="KW-0807">Transducer</keyword>
<feature type="transmembrane region" description="Helical" evidence="10">
    <location>
        <begin position="271"/>
        <end position="289"/>
    </location>
</feature>
<dbReference type="Gene3D" id="1.20.1070.10">
    <property type="entry name" value="Rhodopsin 7-helix transmembrane proteins"/>
    <property type="match status" value="1"/>
</dbReference>
<reference evidence="12" key="1">
    <citation type="thesis" date="2020" institute="ProQuest LLC" country="789 East Eisenhower Parkway, Ann Arbor, MI, USA">
        <title>Comparative Genomics and Chromosome Evolution.</title>
        <authorList>
            <person name="Mudd A.B."/>
        </authorList>
    </citation>
    <scope>NUCLEOTIDE SEQUENCE</scope>
    <source>
        <strain evidence="12">237g6f4</strain>
        <tissue evidence="12">Blood</tissue>
    </source>
</reference>
<feature type="domain" description="G-protein coupled receptors family 1 profile" evidence="11">
    <location>
        <begin position="38"/>
        <end position="287"/>
    </location>
</feature>
<dbReference type="GO" id="GO:0004930">
    <property type="term" value="F:G protein-coupled receptor activity"/>
    <property type="evidence" value="ECO:0007669"/>
    <property type="project" value="UniProtKB-KW"/>
</dbReference>
<keyword evidence="8" id="KW-0675">Receptor</keyword>
<evidence type="ECO:0000313" key="12">
    <source>
        <dbReference type="EMBL" id="KAG8596391.1"/>
    </source>
</evidence>
<keyword evidence="13" id="KW-1185">Reference proteome</keyword>
<feature type="transmembrane region" description="Helical" evidence="10">
    <location>
        <begin position="239"/>
        <end position="259"/>
    </location>
</feature>
<dbReference type="PANTHER" id="PTHR26454:SF171">
    <property type="entry name" value="OLFACTORY RECEPTOR"/>
    <property type="match status" value="1"/>
</dbReference>
<dbReference type="EMBL" id="WNYA01000001">
    <property type="protein sequence ID" value="KAG8596391.1"/>
    <property type="molecule type" value="Genomic_DNA"/>
</dbReference>
<evidence type="ECO:0000259" key="11">
    <source>
        <dbReference type="PROSITE" id="PS50262"/>
    </source>
</evidence>
<comment type="caution">
    <text evidence="12">The sequence shown here is derived from an EMBL/GenBank/DDBJ whole genome shotgun (WGS) entry which is preliminary data.</text>
</comment>
<dbReference type="PANTHER" id="PTHR26454">
    <property type="entry name" value="OLFACTORY RECEPTOR"/>
    <property type="match status" value="1"/>
</dbReference>
<dbReference type="AlphaFoldDB" id="A0AAV7DI49"/>
<dbReference type="PROSITE" id="PS50262">
    <property type="entry name" value="G_PROTEIN_RECEP_F1_2"/>
    <property type="match status" value="1"/>
</dbReference>
<comment type="subcellular location">
    <subcellularLocation>
        <location evidence="1">Cell membrane</location>
        <topology evidence="1">Multi-pass membrane protein</topology>
    </subcellularLocation>
</comment>
<dbReference type="GO" id="GO:0004984">
    <property type="term" value="F:olfactory receptor activity"/>
    <property type="evidence" value="ECO:0007669"/>
    <property type="project" value="InterPro"/>
</dbReference>
<evidence type="ECO:0000256" key="1">
    <source>
        <dbReference type="ARBA" id="ARBA00004651"/>
    </source>
</evidence>
<evidence type="ECO:0000256" key="2">
    <source>
        <dbReference type="ARBA" id="ARBA00022475"/>
    </source>
</evidence>
<evidence type="ECO:0000256" key="6">
    <source>
        <dbReference type="ARBA" id="ARBA00023040"/>
    </source>
</evidence>
<keyword evidence="7 10" id="KW-0472">Membrane</keyword>
<dbReference type="InterPro" id="IPR000725">
    <property type="entry name" value="Olfact_rcpt"/>
</dbReference>
<evidence type="ECO:0000256" key="7">
    <source>
        <dbReference type="ARBA" id="ARBA00023136"/>
    </source>
</evidence>
<sequence length="306" mass="34205">MDSGNHTHFILAGFTLSPVLKTLVCTALIIIYILSVIGNLLTIITTSVDQHLQAPMYFFLRSLATLDVFFISTTVPKLLSVLVGTDKAINLSGCLLQLHLYLSGGGTVFYNLGVLSIDRYLAICHPLQYNTIMTSELCWKIVPCIWILGFLEFIPAILLMSRLHWGSSNIIDHFFCDTSALLRLSCSDTYVIETIVFYVACFPILSTLVLTIFSYFFIISSILRIASSSGRKKTFSTCSSHFIAVIITYGCCIFIYIRPAGTMTLGVEKPVAVFNSIITPFLHPFIYSLRNQQVVTSLRRIIKLHN</sequence>
<evidence type="ECO:0000256" key="9">
    <source>
        <dbReference type="ARBA" id="ARBA00023224"/>
    </source>
</evidence>
<keyword evidence="5 10" id="KW-1133">Transmembrane helix</keyword>
<feature type="transmembrane region" description="Helical" evidence="10">
    <location>
        <begin position="56"/>
        <end position="75"/>
    </location>
</feature>
<name>A0AAV7DI49_ENGPU</name>
<dbReference type="Pfam" id="PF13853">
    <property type="entry name" value="7tm_4"/>
    <property type="match status" value="1"/>
</dbReference>
<evidence type="ECO:0000256" key="5">
    <source>
        <dbReference type="ARBA" id="ARBA00022989"/>
    </source>
</evidence>
<evidence type="ECO:0000313" key="13">
    <source>
        <dbReference type="Proteomes" id="UP000824782"/>
    </source>
</evidence>
<dbReference type="GO" id="GO:0005886">
    <property type="term" value="C:plasma membrane"/>
    <property type="evidence" value="ECO:0007669"/>
    <property type="project" value="UniProtKB-SubCell"/>
</dbReference>
<dbReference type="InterPro" id="IPR047132">
    <property type="entry name" value="Olfact_rcpt_6C-like"/>
</dbReference>
<accession>A0AAV7DI49</accession>
<dbReference type="Proteomes" id="UP000824782">
    <property type="component" value="Unassembled WGS sequence"/>
</dbReference>
<evidence type="ECO:0000256" key="3">
    <source>
        <dbReference type="ARBA" id="ARBA00022692"/>
    </source>
</evidence>
<dbReference type="FunFam" id="1.20.1070.10:FF:000013">
    <property type="entry name" value="Olfactory receptor"/>
    <property type="match status" value="1"/>
</dbReference>
<evidence type="ECO:0000256" key="8">
    <source>
        <dbReference type="ARBA" id="ARBA00023170"/>
    </source>
</evidence>
<dbReference type="PRINTS" id="PR00245">
    <property type="entry name" value="OLFACTORYR"/>
</dbReference>
<keyword evidence="4" id="KW-0716">Sensory transduction</keyword>
<evidence type="ECO:0000256" key="4">
    <source>
        <dbReference type="ARBA" id="ARBA00022725"/>
    </source>
</evidence>
<protein>
    <recommendedName>
        <fullName evidence="11">G-protein coupled receptors family 1 profile domain-containing protein</fullName>
    </recommendedName>
</protein>
<dbReference type="PRINTS" id="PR00237">
    <property type="entry name" value="GPCRRHODOPSN"/>
</dbReference>